<comment type="caution">
    <text evidence="3">The sequence shown here is derived from an EMBL/GenBank/DDBJ whole genome shotgun (WGS) entry which is preliminary data.</text>
</comment>
<evidence type="ECO:0000259" key="2">
    <source>
        <dbReference type="Pfam" id="PF02350"/>
    </source>
</evidence>
<proteinExistence type="inferred from homology"/>
<name>E7S0B1_9BURK</name>
<dbReference type="SUPFAM" id="SSF53756">
    <property type="entry name" value="UDP-Glycosyltransferase/glycogen phosphorylase"/>
    <property type="match status" value="1"/>
</dbReference>
<gene>
    <name evidence="3" type="ORF">HMPREF0551_2375</name>
</gene>
<reference evidence="3 4" key="1">
    <citation type="submission" date="2010-12" db="EMBL/GenBank/DDBJ databases">
        <authorList>
            <person name="Muzny D."/>
            <person name="Qin X."/>
            <person name="Deng J."/>
            <person name="Jiang H."/>
            <person name="Liu Y."/>
            <person name="Qu J."/>
            <person name="Song X.-Z."/>
            <person name="Zhang L."/>
            <person name="Thornton R."/>
            <person name="Coyle M."/>
            <person name="Francisco L."/>
            <person name="Jackson L."/>
            <person name="Javaid M."/>
            <person name="Korchina V."/>
            <person name="Kovar C."/>
            <person name="Mata R."/>
            <person name="Mathew T."/>
            <person name="Ngo R."/>
            <person name="Nguyen L."/>
            <person name="Nguyen N."/>
            <person name="Okwuonu G."/>
            <person name="Ongeri F."/>
            <person name="Pham C."/>
            <person name="Simmons D."/>
            <person name="Wilczek-Boney K."/>
            <person name="Hale W."/>
            <person name="Jakkamsetti A."/>
            <person name="Pham P."/>
            <person name="Ruth R."/>
            <person name="San Lucas F."/>
            <person name="Warren J."/>
            <person name="Zhang J."/>
            <person name="Zhao Z."/>
            <person name="Zhou C."/>
            <person name="Zhu D."/>
            <person name="Lee S."/>
            <person name="Bess C."/>
            <person name="Blankenburg K."/>
            <person name="Forbes L."/>
            <person name="Fu Q."/>
            <person name="Gubbala S."/>
            <person name="Hirani K."/>
            <person name="Jayaseelan J.C."/>
            <person name="Lara F."/>
            <person name="Munidasa M."/>
            <person name="Palculict T."/>
            <person name="Patil S."/>
            <person name="Pu L.-L."/>
            <person name="Saada N."/>
            <person name="Tang L."/>
            <person name="Weissenberger G."/>
            <person name="Zhu Y."/>
            <person name="Hemphill L."/>
            <person name="Shang Y."/>
            <person name="Youmans B."/>
            <person name="Ayvaz T."/>
            <person name="Ross M."/>
            <person name="Santibanez J."/>
            <person name="Aqrawi P."/>
            <person name="Gross S."/>
            <person name="Joshi V."/>
            <person name="Fowler G."/>
            <person name="Nazareth L."/>
            <person name="Reid J."/>
            <person name="Worley K."/>
            <person name="Petrosino J."/>
            <person name="Highlander S."/>
            <person name="Gibbs R."/>
        </authorList>
    </citation>
    <scope>NUCLEOTIDE SEQUENCE [LARGE SCALE GENOMIC DNA]</scope>
    <source>
        <strain evidence="3 4">ATCC 51599</strain>
    </source>
</reference>
<protein>
    <submittedName>
        <fullName evidence="3">UDP-N-acetylglucosamine 2-epimerase</fullName>
        <ecNumber evidence="3">5.1.3.14</ecNumber>
    </submittedName>
</protein>
<dbReference type="Gene3D" id="3.40.50.2000">
    <property type="entry name" value="Glycogen Phosphorylase B"/>
    <property type="match status" value="2"/>
</dbReference>
<comment type="similarity">
    <text evidence="1">Belongs to the UDP-N-acetylglucosamine 2-epimerase family.</text>
</comment>
<feature type="domain" description="UDP-N-acetylglucosamine 2-epimerase" evidence="2">
    <location>
        <begin position="29"/>
        <end position="364"/>
    </location>
</feature>
<dbReference type="InterPro" id="IPR029767">
    <property type="entry name" value="WecB-like"/>
</dbReference>
<dbReference type="EC" id="5.1.3.14" evidence="3"/>
<evidence type="ECO:0000313" key="3">
    <source>
        <dbReference type="EMBL" id="EFV94260.1"/>
    </source>
</evidence>
<organism evidence="3 4">
    <name type="scientific">Lautropia mirabilis ATCC 51599</name>
    <dbReference type="NCBI Taxonomy" id="887898"/>
    <lineage>
        <taxon>Bacteria</taxon>
        <taxon>Pseudomonadati</taxon>
        <taxon>Pseudomonadota</taxon>
        <taxon>Betaproteobacteria</taxon>
        <taxon>Burkholderiales</taxon>
        <taxon>Burkholderiaceae</taxon>
        <taxon>Lautropia</taxon>
    </lineage>
</organism>
<dbReference type="RefSeq" id="WP_005674811.1">
    <property type="nucleotide sequence ID" value="NZ_CP146288.1"/>
</dbReference>
<evidence type="ECO:0000313" key="4">
    <source>
        <dbReference type="Proteomes" id="UP000011021"/>
    </source>
</evidence>
<dbReference type="Proteomes" id="UP000011021">
    <property type="component" value="Unassembled WGS sequence"/>
</dbReference>
<dbReference type="AlphaFoldDB" id="E7S0B1"/>
<dbReference type="EMBL" id="AEQP01000022">
    <property type="protein sequence ID" value="EFV94260.1"/>
    <property type="molecule type" value="Genomic_DNA"/>
</dbReference>
<keyword evidence="4" id="KW-1185">Reference proteome</keyword>
<dbReference type="PANTHER" id="PTHR43174:SF1">
    <property type="entry name" value="UDP-N-ACETYLGLUCOSAMINE 2-EPIMERASE"/>
    <property type="match status" value="1"/>
</dbReference>
<accession>E7S0B1</accession>
<evidence type="ECO:0000256" key="1">
    <source>
        <dbReference type="RuleBase" id="RU003513"/>
    </source>
</evidence>
<dbReference type="InterPro" id="IPR003331">
    <property type="entry name" value="UDP_GlcNAc_Epimerase_2_dom"/>
</dbReference>
<dbReference type="STRING" id="887898.HMPREF0551_2375"/>
<dbReference type="Pfam" id="PF02350">
    <property type="entry name" value="Epimerase_2"/>
    <property type="match status" value="1"/>
</dbReference>
<dbReference type="HOGENOM" id="CLU_041674_0_1_4"/>
<dbReference type="eggNOG" id="COG0381">
    <property type="taxonomic scope" value="Bacteria"/>
</dbReference>
<sequence>MTPIDITLVAGARPNFMKIAPLIRAFGKRAGKVRHRLVDTGQHSDPGMNRIFFEELGIPEPDTRLEAGGSTHAEVTARVMVAMERELTEHPAHGVLVVGDVNSTLAAAITAKKLQRVLIHVEAGLRSGDRGMPEEINRLATDAITDLFFVTEPSGHEALLREGHPADRIHFVGNVMIDNLFHQIQRLEANPASGGRGAALRAELGSTPYGVVTLHRPSNVDHPEKLAGMVGVLRTLAKDLPLVFPVHPRTRASLERHRIELGPNIRTTPPLSYMEFLSLWKDAQIILTDSGGLQEESSAVGVRCVTLRDSTERPVTITDGTNVLAGTNPAHILEVARAALSQPASGKRPLLWDGRAAERILDVIVDSPLFAQ</sequence>
<dbReference type="PANTHER" id="PTHR43174">
    <property type="entry name" value="UDP-N-ACETYLGLUCOSAMINE 2-EPIMERASE"/>
    <property type="match status" value="1"/>
</dbReference>
<dbReference type="CDD" id="cd03786">
    <property type="entry name" value="GTB_UDP-GlcNAc_2-Epimerase"/>
    <property type="match status" value="1"/>
</dbReference>
<keyword evidence="1 3" id="KW-0413">Isomerase</keyword>
<dbReference type="GO" id="GO:0008761">
    <property type="term" value="F:UDP-N-acetylglucosamine 2-epimerase activity"/>
    <property type="evidence" value="ECO:0007669"/>
    <property type="project" value="UniProtKB-EC"/>
</dbReference>
<dbReference type="NCBIfam" id="TIGR00236">
    <property type="entry name" value="wecB"/>
    <property type="match status" value="1"/>
</dbReference>